<proteinExistence type="predicted"/>
<evidence type="ECO:0000313" key="3">
    <source>
        <dbReference type="EMBL" id="TCV92368.1"/>
    </source>
</evidence>
<dbReference type="PROSITE" id="PS50110">
    <property type="entry name" value="RESPONSE_REGULATORY"/>
    <property type="match status" value="1"/>
</dbReference>
<dbReference type="EMBL" id="SMCS01000007">
    <property type="protein sequence ID" value="TCV92368.1"/>
    <property type="molecule type" value="Genomic_DNA"/>
</dbReference>
<dbReference type="SUPFAM" id="SSF52172">
    <property type="entry name" value="CheY-like"/>
    <property type="match status" value="1"/>
</dbReference>
<keyword evidence="1" id="KW-0597">Phosphoprotein</keyword>
<accession>A0A4R3YLN1</accession>
<dbReference type="Gene3D" id="3.40.50.2300">
    <property type="match status" value="1"/>
</dbReference>
<dbReference type="RefSeq" id="WP_165973639.1">
    <property type="nucleotide sequence ID" value="NZ_SMCS01000007.1"/>
</dbReference>
<keyword evidence="4" id="KW-1185">Reference proteome</keyword>
<dbReference type="Proteomes" id="UP000295645">
    <property type="component" value="Unassembled WGS sequence"/>
</dbReference>
<dbReference type="GO" id="GO:0000160">
    <property type="term" value="P:phosphorelay signal transduction system"/>
    <property type="evidence" value="ECO:0007669"/>
    <property type="project" value="InterPro"/>
</dbReference>
<name>A0A4R3YLN1_9GAMM</name>
<feature type="domain" description="Response regulatory" evidence="2">
    <location>
        <begin position="7"/>
        <end position="117"/>
    </location>
</feature>
<reference evidence="3 4" key="1">
    <citation type="submission" date="2019-03" db="EMBL/GenBank/DDBJ databases">
        <title>Above-ground endophytic microbial communities from plants in different locations in the United States.</title>
        <authorList>
            <person name="Frank C."/>
        </authorList>
    </citation>
    <scope>NUCLEOTIDE SEQUENCE [LARGE SCALE GENOMIC DNA]</scope>
    <source>
        <strain evidence="3 4">LP_13_YM</strain>
    </source>
</reference>
<sequence length="127" mass="14077">MEANVPRVLVCEDNLLLADTLVDVLARLGCRVVVSVGTVGRAMDAVRNTACDFAVVDLDLQGRMAWPVLDSLERRGTAYIVATCLRIADIPQPYASAPMVPKPYDVKQLRRAVDAVRRRVKYEEHTP</sequence>
<dbReference type="InterPro" id="IPR011006">
    <property type="entry name" value="CheY-like_superfamily"/>
</dbReference>
<feature type="modified residue" description="4-aspartylphosphate" evidence="1">
    <location>
        <position position="57"/>
    </location>
</feature>
<evidence type="ECO:0000313" key="4">
    <source>
        <dbReference type="Proteomes" id="UP000295645"/>
    </source>
</evidence>
<gene>
    <name evidence="3" type="ORF">EC912_10775</name>
</gene>
<comment type="caution">
    <text evidence="3">The sequence shown here is derived from an EMBL/GenBank/DDBJ whole genome shotgun (WGS) entry which is preliminary data.</text>
</comment>
<organism evidence="3 4">
    <name type="scientific">Luteibacter rhizovicinus</name>
    <dbReference type="NCBI Taxonomy" id="242606"/>
    <lineage>
        <taxon>Bacteria</taxon>
        <taxon>Pseudomonadati</taxon>
        <taxon>Pseudomonadota</taxon>
        <taxon>Gammaproteobacteria</taxon>
        <taxon>Lysobacterales</taxon>
        <taxon>Rhodanobacteraceae</taxon>
        <taxon>Luteibacter</taxon>
    </lineage>
</organism>
<dbReference type="InterPro" id="IPR001789">
    <property type="entry name" value="Sig_transdc_resp-reg_receiver"/>
</dbReference>
<protein>
    <submittedName>
        <fullName evidence="3">Response regulator receiver domain-containing protein</fullName>
    </submittedName>
</protein>
<dbReference type="AlphaFoldDB" id="A0A4R3YLN1"/>
<evidence type="ECO:0000256" key="1">
    <source>
        <dbReference type="PROSITE-ProRule" id="PRU00169"/>
    </source>
</evidence>
<evidence type="ECO:0000259" key="2">
    <source>
        <dbReference type="PROSITE" id="PS50110"/>
    </source>
</evidence>